<comment type="caution">
    <text evidence="3">The sequence shown here is derived from an EMBL/GenBank/DDBJ whole genome shotgun (WGS) entry which is preliminary data.</text>
</comment>
<accession>A0ABV9PB39</accession>
<keyword evidence="2" id="KW-0812">Transmembrane</keyword>
<feature type="transmembrane region" description="Helical" evidence="2">
    <location>
        <begin position="88"/>
        <end position="121"/>
    </location>
</feature>
<evidence type="ECO:0000256" key="2">
    <source>
        <dbReference type="SAM" id="Phobius"/>
    </source>
</evidence>
<feature type="compositionally biased region" description="Polar residues" evidence="1">
    <location>
        <begin position="1"/>
        <end position="18"/>
    </location>
</feature>
<keyword evidence="4" id="KW-1185">Reference proteome</keyword>
<reference evidence="4" key="1">
    <citation type="journal article" date="2019" name="Int. J. Syst. Evol. Microbiol.">
        <title>The Global Catalogue of Microorganisms (GCM) 10K type strain sequencing project: providing services to taxonomists for standard genome sequencing and annotation.</title>
        <authorList>
            <consortium name="The Broad Institute Genomics Platform"/>
            <consortium name="The Broad Institute Genome Sequencing Center for Infectious Disease"/>
            <person name="Wu L."/>
            <person name="Ma J."/>
        </authorList>
    </citation>
    <scope>NUCLEOTIDE SEQUENCE [LARGE SCALE GENOMIC DNA]</scope>
    <source>
        <strain evidence="4">WYCCWR 13023</strain>
    </source>
</reference>
<sequence length="129" mass="14498">MGNKTINQTKTTPNQFMETTKPESHDDVANQFYSYAANMLLHENKSSYETKAKLTEQGLSAEIPGLIVENLEIQIQEAKYEKARKDMLYGALWFCGGSILTIADIGFIFWGAILFGGIQFFKGLINVYS</sequence>
<evidence type="ECO:0000313" key="3">
    <source>
        <dbReference type="EMBL" id="MFC4746482.1"/>
    </source>
</evidence>
<evidence type="ECO:0000313" key="4">
    <source>
        <dbReference type="Proteomes" id="UP001595935"/>
    </source>
</evidence>
<name>A0ABV9PB39_9FLAO</name>
<dbReference type="Proteomes" id="UP001595935">
    <property type="component" value="Unassembled WGS sequence"/>
</dbReference>
<gene>
    <name evidence="3" type="ORF">ACFO5S_03465</name>
</gene>
<dbReference type="EMBL" id="JBHSGV010000001">
    <property type="protein sequence ID" value="MFC4746482.1"/>
    <property type="molecule type" value="Genomic_DNA"/>
</dbReference>
<keyword evidence="2" id="KW-1133">Transmembrane helix</keyword>
<keyword evidence="2" id="KW-0472">Membrane</keyword>
<proteinExistence type="predicted"/>
<protein>
    <submittedName>
        <fullName evidence="3">Uncharacterized protein</fullName>
    </submittedName>
</protein>
<feature type="region of interest" description="Disordered" evidence="1">
    <location>
        <begin position="1"/>
        <end position="21"/>
    </location>
</feature>
<evidence type="ECO:0000256" key="1">
    <source>
        <dbReference type="SAM" id="MobiDB-lite"/>
    </source>
</evidence>
<organism evidence="3 4">
    <name type="scientific">Flavobacterium branchiicola</name>
    <dbReference type="NCBI Taxonomy" id="1114875"/>
    <lineage>
        <taxon>Bacteria</taxon>
        <taxon>Pseudomonadati</taxon>
        <taxon>Bacteroidota</taxon>
        <taxon>Flavobacteriia</taxon>
        <taxon>Flavobacteriales</taxon>
        <taxon>Flavobacteriaceae</taxon>
        <taxon>Flavobacterium</taxon>
    </lineage>
</organism>